<gene>
    <name evidence="3" type="ORF">LHGZ1_0584</name>
</gene>
<keyword evidence="1" id="KW-1133">Transmembrane helix</keyword>
<keyword evidence="1" id="KW-0472">Membrane</keyword>
<evidence type="ECO:0000259" key="2">
    <source>
        <dbReference type="Pfam" id="PF07885"/>
    </source>
</evidence>
<reference evidence="4" key="1">
    <citation type="submission" date="2017-06" db="EMBL/GenBank/DDBJ databases">
        <title>Whole genome sequence of Laribacter hongkongensis LHGZ1.</title>
        <authorList>
            <person name="Chen D."/>
            <person name="Wu H."/>
            <person name="Chen J."/>
        </authorList>
    </citation>
    <scope>NUCLEOTIDE SEQUENCE [LARGE SCALE GENOMIC DNA]</scope>
    <source>
        <strain evidence="4">LHGZ1</strain>
    </source>
</reference>
<keyword evidence="1" id="KW-0812">Transmembrane</keyword>
<dbReference type="Pfam" id="PF07885">
    <property type="entry name" value="Ion_trans_2"/>
    <property type="match status" value="1"/>
</dbReference>
<feature type="domain" description="Potassium channel" evidence="2">
    <location>
        <begin position="63"/>
        <end position="126"/>
    </location>
</feature>
<dbReference type="Proteomes" id="UP000197424">
    <property type="component" value="Chromosome"/>
</dbReference>
<dbReference type="SUPFAM" id="SSF81324">
    <property type="entry name" value="Voltage-gated potassium channels"/>
    <property type="match status" value="1"/>
</dbReference>
<evidence type="ECO:0000313" key="4">
    <source>
        <dbReference type="Proteomes" id="UP000197424"/>
    </source>
</evidence>
<dbReference type="RefSeq" id="WP_088860082.1">
    <property type="nucleotide sequence ID" value="NZ_CP022115.1"/>
</dbReference>
<dbReference type="EMBL" id="CP022115">
    <property type="protein sequence ID" value="ASJ23415.1"/>
    <property type="molecule type" value="Genomic_DNA"/>
</dbReference>
<feature type="transmembrane region" description="Helical" evidence="1">
    <location>
        <begin position="112"/>
        <end position="129"/>
    </location>
</feature>
<evidence type="ECO:0000256" key="1">
    <source>
        <dbReference type="SAM" id="Phobius"/>
    </source>
</evidence>
<sequence length="144" mass="15947">MAYFFWAAFLTLLTVVVHALGIFCINRLTHFMIGRIRVSAFSETVLFGVVTYLLMLVHMGPVLLWALFYWHTAGMESFSNAFFYSISSYSTIGLADHGPGGALGRLLGPYESALGMLMFGLSGAYLVHVRELTREQAKAAARLL</sequence>
<dbReference type="AlphaFoldDB" id="A0A248LG08"/>
<protein>
    <recommendedName>
        <fullName evidence="2">Potassium channel domain-containing protein</fullName>
    </recommendedName>
</protein>
<name>A0A248LG08_9NEIS</name>
<organism evidence="3 4">
    <name type="scientific">Laribacter hongkongensis</name>
    <dbReference type="NCBI Taxonomy" id="168471"/>
    <lineage>
        <taxon>Bacteria</taxon>
        <taxon>Pseudomonadati</taxon>
        <taxon>Pseudomonadota</taxon>
        <taxon>Betaproteobacteria</taxon>
        <taxon>Neisseriales</taxon>
        <taxon>Aquaspirillaceae</taxon>
        <taxon>Laribacter</taxon>
    </lineage>
</organism>
<dbReference type="Gene3D" id="1.10.287.70">
    <property type="match status" value="1"/>
</dbReference>
<feature type="transmembrane region" description="Helical" evidence="1">
    <location>
        <begin position="45"/>
        <end position="70"/>
    </location>
</feature>
<accession>A0A248LG08</accession>
<feature type="transmembrane region" description="Helical" evidence="1">
    <location>
        <begin position="6"/>
        <end position="25"/>
    </location>
</feature>
<evidence type="ECO:0000313" key="3">
    <source>
        <dbReference type="EMBL" id="ASJ23415.1"/>
    </source>
</evidence>
<proteinExistence type="predicted"/>
<dbReference type="InterPro" id="IPR013099">
    <property type="entry name" value="K_chnl_dom"/>
</dbReference>